<gene>
    <name evidence="2" type="ORF">CBW24_08330</name>
</gene>
<dbReference type="AlphaFoldDB" id="A0A291LZB2"/>
<dbReference type="RefSeq" id="WP_088663864.1">
    <property type="nucleotide sequence ID" value="NZ_CP021404.1"/>
</dbReference>
<dbReference type="OrthoDB" id="9805924at2"/>
<organism evidence="2 3">
    <name type="scientific">Pacificitalea manganoxidans</name>
    <dbReference type="NCBI Taxonomy" id="1411902"/>
    <lineage>
        <taxon>Bacteria</taxon>
        <taxon>Pseudomonadati</taxon>
        <taxon>Pseudomonadota</taxon>
        <taxon>Alphaproteobacteria</taxon>
        <taxon>Rhodobacterales</taxon>
        <taxon>Paracoccaceae</taxon>
        <taxon>Pacificitalea</taxon>
    </lineage>
</organism>
<dbReference type="InterPro" id="IPR016181">
    <property type="entry name" value="Acyl_CoA_acyltransferase"/>
</dbReference>
<dbReference type="PROSITE" id="PS51186">
    <property type="entry name" value="GNAT"/>
    <property type="match status" value="1"/>
</dbReference>
<proteinExistence type="predicted"/>
<accession>A0A291LZB2</accession>
<reference evidence="2 3" key="1">
    <citation type="submission" date="2017-05" db="EMBL/GenBank/DDBJ databases">
        <title>Comparative genomic and metabolic analysis of manganese-oxidizing mechanisms in Celeribater manganoxidans DY25T: its adaption to the environment of polymetallic nodule.</title>
        <authorList>
            <person name="Wang X."/>
        </authorList>
    </citation>
    <scope>NUCLEOTIDE SEQUENCE [LARGE SCALE GENOMIC DNA]</scope>
    <source>
        <strain evidence="2 3">DY25</strain>
    </source>
</reference>
<keyword evidence="3" id="KW-1185">Reference proteome</keyword>
<name>A0A291LZB2_9RHOB</name>
<dbReference type="EMBL" id="CP021404">
    <property type="protein sequence ID" value="ATI42010.1"/>
    <property type="molecule type" value="Genomic_DNA"/>
</dbReference>
<dbReference type="Proteomes" id="UP000219050">
    <property type="component" value="Chromosome"/>
</dbReference>
<feature type="domain" description="N-acetyltransferase" evidence="1">
    <location>
        <begin position="4"/>
        <end position="151"/>
    </location>
</feature>
<dbReference type="InterPro" id="IPR000182">
    <property type="entry name" value="GNAT_dom"/>
</dbReference>
<evidence type="ECO:0000313" key="2">
    <source>
        <dbReference type="EMBL" id="ATI42010.1"/>
    </source>
</evidence>
<evidence type="ECO:0000313" key="3">
    <source>
        <dbReference type="Proteomes" id="UP000219050"/>
    </source>
</evidence>
<protein>
    <recommendedName>
        <fullName evidence="1">N-acetyltransferase domain-containing protein</fullName>
    </recommendedName>
</protein>
<dbReference type="GO" id="GO:0016747">
    <property type="term" value="F:acyltransferase activity, transferring groups other than amino-acyl groups"/>
    <property type="evidence" value="ECO:0007669"/>
    <property type="project" value="InterPro"/>
</dbReference>
<sequence>MSAASLHLAGPEDLPKLTHLLGQAEAEAGLPERTDAERAQSLTPLVAGGPEGAAYLIGPRRAPVGFLALGFAYSLARGGLTGRIEALWIRPPVRGRGVGTEALLALGRVMTAGGLDALHIDVPVSQSRMAKLLARTGFSVRDDISRMTRRL</sequence>
<dbReference type="Pfam" id="PF00583">
    <property type="entry name" value="Acetyltransf_1"/>
    <property type="match status" value="1"/>
</dbReference>
<dbReference type="KEGG" id="cmag:CBW24_08330"/>
<dbReference type="Gene3D" id="3.40.630.30">
    <property type="match status" value="1"/>
</dbReference>
<evidence type="ECO:0000259" key="1">
    <source>
        <dbReference type="PROSITE" id="PS51186"/>
    </source>
</evidence>
<dbReference type="SUPFAM" id="SSF55729">
    <property type="entry name" value="Acyl-CoA N-acyltransferases (Nat)"/>
    <property type="match status" value="1"/>
</dbReference>